<dbReference type="Proteomes" id="UP000188604">
    <property type="component" value="Chromosome"/>
</dbReference>
<proteinExistence type="predicted"/>
<evidence type="ECO:0000313" key="2">
    <source>
        <dbReference type="EMBL" id="AQS88455.1"/>
    </source>
</evidence>
<reference evidence="2 3" key="1">
    <citation type="submission" date="2016-03" db="EMBL/GenBank/DDBJ databases">
        <title>Acetic acid bacteria sequencing.</title>
        <authorList>
            <person name="Brandt J."/>
            <person name="Jakob F."/>
            <person name="Vogel R.F."/>
        </authorList>
    </citation>
    <scope>NUCLEOTIDE SEQUENCE [LARGE SCALE GENOMIC DNA]</scope>
    <source>
        <strain evidence="2 3">NBRC 101099</strain>
    </source>
</reference>
<evidence type="ECO:0000313" key="3">
    <source>
        <dbReference type="Proteomes" id="UP000188604"/>
    </source>
</evidence>
<protein>
    <submittedName>
        <fullName evidence="2">Uncharacterized protein</fullName>
    </submittedName>
</protein>
<evidence type="ECO:0000256" key="1">
    <source>
        <dbReference type="SAM" id="MobiDB-lite"/>
    </source>
</evidence>
<dbReference type="AlphaFoldDB" id="A0A1U9KRR6"/>
<feature type="compositionally biased region" description="Basic and acidic residues" evidence="1">
    <location>
        <begin position="15"/>
        <end position="40"/>
    </location>
</feature>
<accession>A0A1U9KRR6</accession>
<dbReference type="KEGG" id="nch:A0U93_11505"/>
<keyword evidence="3" id="KW-1185">Reference proteome</keyword>
<name>A0A1U9KRR6_9PROT</name>
<dbReference type="EMBL" id="CP014691">
    <property type="protein sequence ID" value="AQS88455.1"/>
    <property type="molecule type" value="Genomic_DNA"/>
</dbReference>
<organism evidence="2 3">
    <name type="scientific">Neoasaia chiangmaiensis</name>
    <dbReference type="NCBI Taxonomy" id="320497"/>
    <lineage>
        <taxon>Bacteria</taxon>
        <taxon>Pseudomonadati</taxon>
        <taxon>Pseudomonadota</taxon>
        <taxon>Alphaproteobacteria</taxon>
        <taxon>Acetobacterales</taxon>
        <taxon>Acetobacteraceae</taxon>
        <taxon>Neoasaia</taxon>
    </lineage>
</organism>
<sequence>MLHRSVVSVDPGVSDTERPICRARPTGHDTDGFMPRDDTQRPASPALVGHKSVVAQHAIFYGETLQRAPVFSGLDKRQPYPCLPLEKRNPMHRTGEGIAGQTHAAQDVVDAAQGAFRRLPYAWQASRAWMIDE</sequence>
<gene>
    <name evidence="2" type="ORF">A0U93_11505</name>
</gene>
<feature type="region of interest" description="Disordered" evidence="1">
    <location>
        <begin position="1"/>
        <end position="44"/>
    </location>
</feature>